<proteinExistence type="predicted"/>
<name>A0ABU1XA00_9NOCA</name>
<dbReference type="InterPro" id="IPR032710">
    <property type="entry name" value="NTF2-like_dom_sf"/>
</dbReference>
<evidence type="ECO:0000259" key="1">
    <source>
        <dbReference type="Pfam" id="PF13577"/>
    </source>
</evidence>
<organism evidence="2 3">
    <name type="scientific">Nocardia kruczakiae</name>
    <dbReference type="NCBI Taxonomy" id="261477"/>
    <lineage>
        <taxon>Bacteria</taxon>
        <taxon>Bacillati</taxon>
        <taxon>Actinomycetota</taxon>
        <taxon>Actinomycetes</taxon>
        <taxon>Mycobacteriales</taxon>
        <taxon>Nocardiaceae</taxon>
        <taxon>Nocardia</taxon>
    </lineage>
</organism>
<gene>
    <name evidence="2" type="ORF">J2W56_001089</name>
</gene>
<dbReference type="Pfam" id="PF13577">
    <property type="entry name" value="SnoaL_4"/>
    <property type="match status" value="1"/>
</dbReference>
<reference evidence="2 3" key="1">
    <citation type="submission" date="2023-07" db="EMBL/GenBank/DDBJ databases">
        <title>Sorghum-associated microbial communities from plants grown in Nebraska, USA.</title>
        <authorList>
            <person name="Schachtman D."/>
        </authorList>
    </citation>
    <scope>NUCLEOTIDE SEQUENCE [LARGE SCALE GENOMIC DNA]</scope>
    <source>
        <strain evidence="2 3">4272</strain>
    </source>
</reference>
<accession>A0ABU1XA00</accession>
<dbReference type="EMBL" id="JAVDWW010000001">
    <property type="protein sequence ID" value="MDR7167371.1"/>
    <property type="molecule type" value="Genomic_DNA"/>
</dbReference>
<feature type="domain" description="SnoaL-like" evidence="1">
    <location>
        <begin position="2"/>
        <end position="93"/>
    </location>
</feature>
<evidence type="ECO:0000313" key="2">
    <source>
        <dbReference type="EMBL" id="MDR7167371.1"/>
    </source>
</evidence>
<dbReference type="InterPro" id="IPR037401">
    <property type="entry name" value="SnoaL-like"/>
</dbReference>
<keyword evidence="3" id="KW-1185">Reference proteome</keyword>
<dbReference type="Gene3D" id="3.10.450.50">
    <property type="match status" value="1"/>
</dbReference>
<sequence length="106" mass="11525">MRDTYAGYTHAGDRFPLDELAAWFATDGTLELARGQVATSRAAIVAMLRDGARDRRPEGEPPQIRHLVTNLLFTAIAADRVDASAYFCVLIRSGNHIGPDDLGALL</sequence>
<dbReference type="Proteomes" id="UP001251217">
    <property type="component" value="Unassembled WGS sequence"/>
</dbReference>
<protein>
    <recommendedName>
        <fullName evidence="1">SnoaL-like domain-containing protein</fullName>
    </recommendedName>
</protein>
<comment type="caution">
    <text evidence="2">The sequence shown here is derived from an EMBL/GenBank/DDBJ whole genome shotgun (WGS) entry which is preliminary data.</text>
</comment>
<dbReference type="SUPFAM" id="SSF54427">
    <property type="entry name" value="NTF2-like"/>
    <property type="match status" value="1"/>
</dbReference>
<evidence type="ECO:0000313" key="3">
    <source>
        <dbReference type="Proteomes" id="UP001251217"/>
    </source>
</evidence>